<keyword evidence="5 6" id="KW-0472">Membrane</keyword>
<keyword evidence="3 6" id="KW-0812">Transmembrane</keyword>
<evidence type="ECO:0000256" key="6">
    <source>
        <dbReference type="RuleBase" id="RU365102"/>
    </source>
</evidence>
<gene>
    <name evidence="7" type="ORF">RDWZM_006148</name>
</gene>
<feature type="transmembrane region" description="Helical" evidence="6">
    <location>
        <begin position="221"/>
        <end position="245"/>
    </location>
</feature>
<name>A0A9Q0M6K2_BLOTA</name>
<dbReference type="PANTHER" id="PTHR12608:SF1">
    <property type="entry name" value="TRANSMEMBRANE PROTEIN 165"/>
    <property type="match status" value="1"/>
</dbReference>
<dbReference type="OMA" id="CLHEYEE"/>
<evidence type="ECO:0000256" key="5">
    <source>
        <dbReference type="ARBA" id="ARBA00023136"/>
    </source>
</evidence>
<dbReference type="Proteomes" id="UP001142055">
    <property type="component" value="Chromosome 2"/>
</dbReference>
<dbReference type="GO" id="GO:0032468">
    <property type="term" value="P:Golgi calcium ion homeostasis"/>
    <property type="evidence" value="ECO:0007669"/>
    <property type="project" value="TreeGrafter"/>
</dbReference>
<comment type="caution">
    <text evidence="7">The sequence shown here is derived from an EMBL/GenBank/DDBJ whole genome shotgun (WGS) entry which is preliminary data.</text>
</comment>
<feature type="transmembrane region" description="Helical" evidence="6">
    <location>
        <begin position="112"/>
        <end position="130"/>
    </location>
</feature>
<dbReference type="EMBL" id="JAPWDV010000002">
    <property type="protein sequence ID" value="KAJ6220336.1"/>
    <property type="molecule type" value="Genomic_DNA"/>
</dbReference>
<sequence length="393" mass="43002">MITASEIGDKTFFITAILAATNSRLIVFLGSMAGLTANNILSIILGTFTVNLPPTLMHYTSVTLFMIFGLKMIYEGFVMGESDCLHEYEEVKRMINQNEDTNDKKSRFIGKLFGKKAIVFLQVFSIIFFAEVGDKAQLSAIMLATRENIYGVALGSFVGFFISNAIAILASRTLLKQISIKKVANSFWNSFLASSSLITASELGDKTFFITSIMSIQKPRIAVFLGALSAMAVMNILSICLGILTTAISPLIIHYISVILFTIFGLKMVYDGIIMTEEESLSEYEEAQKVVAENKNIDGNVSNLFGQNYLVFIQVFSLIFFAEWGDKSQLSTILLAAQEGVWAVGIGAFVGYFICNAIAVLGSRVIAKIISVKKITIFGGFVFIACSLLKLAS</sequence>
<dbReference type="GO" id="GO:0016020">
    <property type="term" value="C:membrane"/>
    <property type="evidence" value="ECO:0007669"/>
    <property type="project" value="UniProtKB-SubCell"/>
</dbReference>
<evidence type="ECO:0000256" key="1">
    <source>
        <dbReference type="ARBA" id="ARBA00004141"/>
    </source>
</evidence>
<dbReference type="GO" id="GO:0015085">
    <property type="term" value="F:calcium ion transmembrane transporter activity"/>
    <property type="evidence" value="ECO:0007669"/>
    <property type="project" value="TreeGrafter"/>
</dbReference>
<feature type="transmembrane region" description="Helical" evidence="6">
    <location>
        <begin position="251"/>
        <end position="270"/>
    </location>
</feature>
<reference evidence="7" key="1">
    <citation type="submission" date="2022-12" db="EMBL/GenBank/DDBJ databases">
        <title>Genome assemblies of Blomia tropicalis.</title>
        <authorList>
            <person name="Cui Y."/>
        </authorList>
    </citation>
    <scope>NUCLEOTIDE SEQUENCE</scope>
    <source>
        <tissue evidence="7">Adult mites</tissue>
    </source>
</reference>
<feature type="transmembrane region" description="Helical" evidence="6">
    <location>
        <begin position="150"/>
        <end position="171"/>
    </location>
</feature>
<dbReference type="GO" id="GO:0005384">
    <property type="term" value="F:manganese ion transmembrane transporter activity"/>
    <property type="evidence" value="ECO:0007669"/>
    <property type="project" value="TreeGrafter"/>
</dbReference>
<dbReference type="AlphaFoldDB" id="A0A9Q0M6K2"/>
<comment type="similarity">
    <text evidence="2 6">Belongs to the GDT1 family.</text>
</comment>
<keyword evidence="4 6" id="KW-1133">Transmembrane helix</keyword>
<protein>
    <recommendedName>
        <fullName evidence="6">GDT1 family protein</fullName>
    </recommendedName>
</protein>
<accession>A0A9Q0M6K2</accession>
<dbReference type="GO" id="GO:0032472">
    <property type="term" value="P:Golgi calcium ion transport"/>
    <property type="evidence" value="ECO:0007669"/>
    <property type="project" value="TreeGrafter"/>
</dbReference>
<evidence type="ECO:0000256" key="4">
    <source>
        <dbReference type="ARBA" id="ARBA00022989"/>
    </source>
</evidence>
<dbReference type="PANTHER" id="PTHR12608">
    <property type="entry name" value="TRANSMEMBRANE PROTEIN HTP-1 RELATED"/>
    <property type="match status" value="1"/>
</dbReference>
<organism evidence="7 8">
    <name type="scientific">Blomia tropicalis</name>
    <name type="common">Mite</name>
    <dbReference type="NCBI Taxonomy" id="40697"/>
    <lineage>
        <taxon>Eukaryota</taxon>
        <taxon>Metazoa</taxon>
        <taxon>Ecdysozoa</taxon>
        <taxon>Arthropoda</taxon>
        <taxon>Chelicerata</taxon>
        <taxon>Arachnida</taxon>
        <taxon>Acari</taxon>
        <taxon>Acariformes</taxon>
        <taxon>Sarcoptiformes</taxon>
        <taxon>Astigmata</taxon>
        <taxon>Glycyphagoidea</taxon>
        <taxon>Echimyopodidae</taxon>
        <taxon>Blomia</taxon>
    </lineage>
</organism>
<keyword evidence="8" id="KW-1185">Reference proteome</keyword>
<evidence type="ECO:0000313" key="8">
    <source>
        <dbReference type="Proteomes" id="UP001142055"/>
    </source>
</evidence>
<dbReference type="Pfam" id="PF01169">
    <property type="entry name" value="GDT1"/>
    <property type="match status" value="4"/>
</dbReference>
<proteinExistence type="inferred from homology"/>
<evidence type="ECO:0000313" key="7">
    <source>
        <dbReference type="EMBL" id="KAJ6220336.1"/>
    </source>
</evidence>
<feature type="transmembrane region" description="Helical" evidence="6">
    <location>
        <begin position="375"/>
        <end position="392"/>
    </location>
</feature>
<feature type="transmembrane region" description="Helical" evidence="6">
    <location>
        <begin position="56"/>
        <end position="74"/>
    </location>
</feature>
<feature type="transmembrane region" description="Helical" evidence="6">
    <location>
        <begin position="12"/>
        <end position="36"/>
    </location>
</feature>
<dbReference type="GO" id="GO:0005794">
    <property type="term" value="C:Golgi apparatus"/>
    <property type="evidence" value="ECO:0007669"/>
    <property type="project" value="TreeGrafter"/>
</dbReference>
<comment type="subcellular location">
    <subcellularLocation>
        <location evidence="1 6">Membrane</location>
        <topology evidence="1 6">Multi-pass membrane protein</topology>
    </subcellularLocation>
</comment>
<feature type="transmembrane region" description="Helical" evidence="6">
    <location>
        <begin position="304"/>
        <end position="322"/>
    </location>
</feature>
<dbReference type="InterPro" id="IPR001727">
    <property type="entry name" value="GDT1-like"/>
</dbReference>
<evidence type="ECO:0000256" key="2">
    <source>
        <dbReference type="ARBA" id="ARBA00009190"/>
    </source>
</evidence>
<feature type="transmembrane region" description="Helical" evidence="6">
    <location>
        <begin position="342"/>
        <end position="363"/>
    </location>
</feature>
<evidence type="ECO:0000256" key="3">
    <source>
        <dbReference type="ARBA" id="ARBA00022692"/>
    </source>
</evidence>